<gene>
    <name evidence="1" type="ORF">PGRAT_08960</name>
</gene>
<dbReference type="Proteomes" id="UP000029500">
    <property type="component" value="Chromosome"/>
</dbReference>
<reference evidence="1 2" key="1">
    <citation type="submission" date="2014-08" db="EMBL/GenBank/DDBJ databases">
        <title>Comparative genomics of the Paenibacillus odorifer group.</title>
        <authorList>
            <person name="den Bakker H.C."/>
            <person name="Tsai Y.-C."/>
            <person name="Martin N."/>
            <person name="Korlach J."/>
            <person name="Wiedmann M."/>
        </authorList>
    </citation>
    <scope>NUCLEOTIDE SEQUENCE [LARGE SCALE GENOMIC DNA]</scope>
    <source>
        <strain evidence="1 2">DSM 15220</strain>
    </source>
</reference>
<evidence type="ECO:0000313" key="1">
    <source>
        <dbReference type="EMBL" id="AIQ67743.1"/>
    </source>
</evidence>
<keyword evidence="2" id="KW-1185">Reference proteome</keyword>
<organism evidence="1 2">
    <name type="scientific">Paenibacillus graminis</name>
    <dbReference type="NCBI Taxonomy" id="189425"/>
    <lineage>
        <taxon>Bacteria</taxon>
        <taxon>Bacillati</taxon>
        <taxon>Bacillota</taxon>
        <taxon>Bacilli</taxon>
        <taxon>Bacillales</taxon>
        <taxon>Paenibacillaceae</taxon>
        <taxon>Paenibacillus</taxon>
    </lineage>
</organism>
<accession>A0A089M891</accession>
<proteinExistence type="predicted"/>
<protein>
    <submittedName>
        <fullName evidence="1">Uncharacterized protein</fullName>
    </submittedName>
</protein>
<name>A0A089M891_9BACL</name>
<evidence type="ECO:0000313" key="2">
    <source>
        <dbReference type="Proteomes" id="UP000029500"/>
    </source>
</evidence>
<dbReference type="eggNOG" id="ENOG5032WNU">
    <property type="taxonomic scope" value="Bacteria"/>
</dbReference>
<dbReference type="EMBL" id="CP009287">
    <property type="protein sequence ID" value="AIQ67743.1"/>
    <property type="molecule type" value="Genomic_DNA"/>
</dbReference>
<dbReference type="KEGG" id="pgm:PGRAT_08960"/>
<dbReference type="AlphaFoldDB" id="A0A089M891"/>
<sequence>MHPRIGQHLYDYSLFPGMKSTELEYRAKLVELFYSKDHAILKFFLLQAKNDPDFPHPYASF</sequence>
<dbReference type="HOGENOM" id="CLU_2918267_0_0_9"/>